<protein>
    <recommendedName>
        <fullName evidence="4">YlaH-like protein</fullName>
    </recommendedName>
</protein>
<accession>A0A428MY81</accession>
<reference evidence="2 3" key="1">
    <citation type="submission" date="2018-10" db="EMBL/GenBank/DDBJ databases">
        <title>Draft genome sequence of Bacillus salarius IM0101, isolated from a hypersaline soil in Inner Mongolia, China.</title>
        <authorList>
            <person name="Yamprayoonswat W."/>
            <person name="Boonvisut S."/>
            <person name="Jumpathong W."/>
            <person name="Sittihan S."/>
            <person name="Ruangsuj P."/>
            <person name="Wanthongcharoen S."/>
            <person name="Thongpramul N."/>
            <person name="Pimmason S."/>
            <person name="Yu B."/>
            <person name="Yasawong M."/>
        </authorList>
    </citation>
    <scope>NUCLEOTIDE SEQUENCE [LARGE SCALE GENOMIC DNA]</scope>
    <source>
        <strain evidence="2 3">IM0101</strain>
    </source>
</reference>
<dbReference type="Pfam" id="PF14036">
    <property type="entry name" value="YlaH"/>
    <property type="match status" value="1"/>
</dbReference>
<feature type="transmembrane region" description="Helical" evidence="1">
    <location>
        <begin position="87"/>
        <end position="104"/>
    </location>
</feature>
<evidence type="ECO:0000313" key="3">
    <source>
        <dbReference type="Proteomes" id="UP000275076"/>
    </source>
</evidence>
<comment type="caution">
    <text evidence="2">The sequence shown here is derived from an EMBL/GenBank/DDBJ whole genome shotgun (WGS) entry which is preliminary data.</text>
</comment>
<dbReference type="EMBL" id="RBVX01000028">
    <property type="protein sequence ID" value="RSL31101.1"/>
    <property type="molecule type" value="Genomic_DNA"/>
</dbReference>
<keyword evidence="1" id="KW-1133">Transmembrane helix</keyword>
<dbReference type="AlphaFoldDB" id="A0A428MY81"/>
<feature type="transmembrane region" description="Helical" evidence="1">
    <location>
        <begin position="64"/>
        <end position="81"/>
    </location>
</feature>
<proteinExistence type="predicted"/>
<dbReference type="Proteomes" id="UP000275076">
    <property type="component" value="Unassembled WGS sequence"/>
</dbReference>
<name>A0A428MY81_9BACI</name>
<dbReference type="RefSeq" id="WP_125559266.1">
    <property type="nucleotide sequence ID" value="NZ_RBVX01000028.1"/>
</dbReference>
<keyword evidence="1" id="KW-0472">Membrane</keyword>
<evidence type="ECO:0008006" key="4">
    <source>
        <dbReference type="Google" id="ProtNLM"/>
    </source>
</evidence>
<gene>
    <name evidence="2" type="ORF">D7Z54_22565</name>
</gene>
<keyword evidence="3" id="KW-1185">Reference proteome</keyword>
<feature type="transmembrane region" description="Helical" evidence="1">
    <location>
        <begin position="34"/>
        <end position="52"/>
    </location>
</feature>
<organism evidence="2 3">
    <name type="scientific">Salibacterium salarium</name>
    <dbReference type="NCBI Taxonomy" id="284579"/>
    <lineage>
        <taxon>Bacteria</taxon>
        <taxon>Bacillati</taxon>
        <taxon>Bacillota</taxon>
        <taxon>Bacilli</taxon>
        <taxon>Bacillales</taxon>
        <taxon>Bacillaceae</taxon>
    </lineage>
</organism>
<evidence type="ECO:0000313" key="2">
    <source>
        <dbReference type="EMBL" id="RSL31101.1"/>
    </source>
</evidence>
<dbReference type="InterPro" id="IPR025620">
    <property type="entry name" value="YlaH"/>
</dbReference>
<evidence type="ECO:0000256" key="1">
    <source>
        <dbReference type="SAM" id="Phobius"/>
    </source>
</evidence>
<dbReference type="OrthoDB" id="2680377at2"/>
<keyword evidence="1" id="KW-0812">Transmembrane</keyword>
<sequence length="120" mass="13349">MHKVVASANDVDITKDDLSWMAGVLNVHENPITGFWLLYAVVVIMCVIVYNLGFARKLPILKNVVVYAAMLLGAILLTIFAMGMVVVESLIAAAIVLGIYKIRLRRHKKQQQKQENASQL</sequence>